<dbReference type="EMBL" id="JAAOAO010000655">
    <property type="protein sequence ID" value="KAF5533973.1"/>
    <property type="molecule type" value="Genomic_DNA"/>
</dbReference>
<dbReference type="Pfam" id="PF06500">
    <property type="entry name" value="FrsA-like"/>
    <property type="match status" value="1"/>
</dbReference>
<sequence>MTVIHTLEAKALAKDEVHRKKLDEEVERRKAQEQDKSRGENVWFSRWIKDGHLYHWTLFMYGKKYELRLPSRQKYKDLPKRHLVGSLVPSINYESKIAPWSMQEEMMRLRQESLDSEGKPYAQDYYICQATHKSFGIYVLGFNDCQSFLRQFAKRIIKQPEDCALDFPWFEKNTQTPYHELQLIPADENNKAFQLYMRTAIYGSVGATVGAAGATYEHQYQSQEPMAKENSSRDGTKTMTMITSSPEDRIAPRCALTADDMAYPFLYTDTRDFKEIAEEMIRRDFKEPYEWNAFASVFEPHASGLYEKAESAEMAGEPEEASEYYLRAANVWFISRYPSIRSDIQRNAWERSKVSVLKGLRLRGINMQEVLVPHKHSLECEGRHIPIWICLPDSASKENPVPIVFGMCGLDAWRPEMSRFAGVLQACGLGMVIAEIPGTGDSPALADDPKSPDRQWSSVLDWIEQNESIDSNKVVGWGISTGGYYATRAAYTHHDRFLGLVSHGGAAHHAFDSTWLENIDYRDNIDSASEAFSWKWGFREDTERFVREAGNNFSLLKDGTLDRTECARLLLVNGPDDSIFPIDDLYLCLDHGPPKEARVFRGQGHMGGKASYGTFMGLQA</sequence>
<evidence type="ECO:0000313" key="2">
    <source>
        <dbReference type="EMBL" id="KAF5533973.1"/>
    </source>
</evidence>
<keyword evidence="1" id="KW-0378">Hydrolase</keyword>
<keyword evidence="3" id="KW-1185">Reference proteome</keyword>
<name>A0A8H5IDD3_9HYPO</name>
<dbReference type="GO" id="GO:0016787">
    <property type="term" value="F:hydrolase activity"/>
    <property type="evidence" value="ECO:0007669"/>
    <property type="project" value="UniProtKB-KW"/>
</dbReference>
<proteinExistence type="predicted"/>
<dbReference type="AlphaFoldDB" id="A0A8H5IDD3"/>
<dbReference type="Gene3D" id="3.40.50.1820">
    <property type="entry name" value="alpha/beta hydrolase"/>
    <property type="match status" value="1"/>
</dbReference>
<gene>
    <name evidence="2" type="ORF">FNAPI_12526</name>
</gene>
<accession>A0A8H5IDD3</accession>
<dbReference type="PANTHER" id="PTHR22946:SF12">
    <property type="entry name" value="CONIDIAL PIGMENT BIOSYNTHESIS PROTEIN AYG1 (AFU_ORTHOLOGUE AFUA_2G17550)"/>
    <property type="match status" value="1"/>
</dbReference>
<evidence type="ECO:0000313" key="3">
    <source>
        <dbReference type="Proteomes" id="UP000574317"/>
    </source>
</evidence>
<dbReference type="InterPro" id="IPR010520">
    <property type="entry name" value="FrsA-like"/>
</dbReference>
<reference evidence="2 3" key="1">
    <citation type="submission" date="2020-05" db="EMBL/GenBank/DDBJ databases">
        <title>Identification and distribution of gene clusters putatively required for synthesis of sphingolipid metabolism inhibitors in phylogenetically diverse species of the filamentous fungus Fusarium.</title>
        <authorList>
            <person name="Kim H.-S."/>
            <person name="Busman M."/>
            <person name="Brown D.W."/>
            <person name="Divon H."/>
            <person name="Uhlig S."/>
            <person name="Proctor R.H."/>
        </authorList>
    </citation>
    <scope>NUCLEOTIDE SEQUENCE [LARGE SCALE GENOMIC DNA]</scope>
    <source>
        <strain evidence="2 3">NRRL 25196</strain>
    </source>
</reference>
<protein>
    <submittedName>
        <fullName evidence="2">Conidial pigment biosynthesis ayg1</fullName>
    </submittedName>
</protein>
<comment type="caution">
    <text evidence="2">The sequence shown here is derived from an EMBL/GenBank/DDBJ whole genome shotgun (WGS) entry which is preliminary data.</text>
</comment>
<dbReference type="Proteomes" id="UP000574317">
    <property type="component" value="Unassembled WGS sequence"/>
</dbReference>
<evidence type="ECO:0000256" key="1">
    <source>
        <dbReference type="ARBA" id="ARBA00022801"/>
    </source>
</evidence>
<dbReference type="InterPro" id="IPR029058">
    <property type="entry name" value="AB_hydrolase_fold"/>
</dbReference>
<organism evidence="2 3">
    <name type="scientific">Fusarium napiforme</name>
    <dbReference type="NCBI Taxonomy" id="42672"/>
    <lineage>
        <taxon>Eukaryota</taxon>
        <taxon>Fungi</taxon>
        <taxon>Dikarya</taxon>
        <taxon>Ascomycota</taxon>
        <taxon>Pezizomycotina</taxon>
        <taxon>Sordariomycetes</taxon>
        <taxon>Hypocreomycetidae</taxon>
        <taxon>Hypocreales</taxon>
        <taxon>Nectriaceae</taxon>
        <taxon>Fusarium</taxon>
        <taxon>Fusarium fujikuroi species complex</taxon>
    </lineage>
</organism>
<dbReference type="PANTHER" id="PTHR22946">
    <property type="entry name" value="DIENELACTONE HYDROLASE DOMAIN-CONTAINING PROTEIN-RELATED"/>
    <property type="match status" value="1"/>
</dbReference>
<dbReference type="InterPro" id="IPR050261">
    <property type="entry name" value="FrsA_esterase"/>
</dbReference>
<dbReference type="SUPFAM" id="SSF53474">
    <property type="entry name" value="alpha/beta-Hydrolases"/>
    <property type="match status" value="1"/>
</dbReference>